<reference evidence="3" key="1">
    <citation type="journal article" date="2017" name="Cell">
        <title>Insights into land plant evolution garnered from the Marchantia polymorpha genome.</title>
        <authorList>
            <person name="Bowman J.L."/>
            <person name="Kohchi T."/>
            <person name="Yamato K.T."/>
            <person name="Jenkins J."/>
            <person name="Shu S."/>
            <person name="Ishizaki K."/>
            <person name="Yamaoka S."/>
            <person name="Nishihama R."/>
            <person name="Nakamura Y."/>
            <person name="Berger F."/>
            <person name="Adam C."/>
            <person name="Aki S.S."/>
            <person name="Althoff F."/>
            <person name="Araki T."/>
            <person name="Arteaga-Vazquez M.A."/>
            <person name="Balasubrmanian S."/>
            <person name="Barry K."/>
            <person name="Bauer D."/>
            <person name="Boehm C.R."/>
            <person name="Briginshaw L."/>
            <person name="Caballero-Perez J."/>
            <person name="Catarino B."/>
            <person name="Chen F."/>
            <person name="Chiyoda S."/>
            <person name="Chovatia M."/>
            <person name="Davies K.M."/>
            <person name="Delmans M."/>
            <person name="Demura T."/>
            <person name="Dierschke T."/>
            <person name="Dolan L."/>
            <person name="Dorantes-Acosta A.E."/>
            <person name="Eklund D.M."/>
            <person name="Florent S.N."/>
            <person name="Flores-Sandoval E."/>
            <person name="Fujiyama A."/>
            <person name="Fukuzawa H."/>
            <person name="Galik B."/>
            <person name="Grimanelli D."/>
            <person name="Grimwood J."/>
            <person name="Grossniklaus U."/>
            <person name="Hamada T."/>
            <person name="Haseloff J."/>
            <person name="Hetherington A.J."/>
            <person name="Higo A."/>
            <person name="Hirakawa Y."/>
            <person name="Hundley H.N."/>
            <person name="Ikeda Y."/>
            <person name="Inoue K."/>
            <person name="Inoue S.I."/>
            <person name="Ishida S."/>
            <person name="Jia Q."/>
            <person name="Kakita M."/>
            <person name="Kanazawa T."/>
            <person name="Kawai Y."/>
            <person name="Kawashima T."/>
            <person name="Kennedy M."/>
            <person name="Kinose K."/>
            <person name="Kinoshita T."/>
            <person name="Kohara Y."/>
            <person name="Koide E."/>
            <person name="Komatsu K."/>
            <person name="Kopischke S."/>
            <person name="Kubo M."/>
            <person name="Kyozuka J."/>
            <person name="Lagercrantz U."/>
            <person name="Lin S.S."/>
            <person name="Lindquist E."/>
            <person name="Lipzen A.M."/>
            <person name="Lu C.W."/>
            <person name="De Luna E."/>
            <person name="Martienssen R.A."/>
            <person name="Minamino N."/>
            <person name="Mizutani M."/>
            <person name="Mizutani M."/>
            <person name="Mochizuki N."/>
            <person name="Monte I."/>
            <person name="Mosher R."/>
            <person name="Nagasaki H."/>
            <person name="Nakagami H."/>
            <person name="Naramoto S."/>
            <person name="Nishitani K."/>
            <person name="Ohtani M."/>
            <person name="Okamoto T."/>
            <person name="Okumura M."/>
            <person name="Phillips J."/>
            <person name="Pollak B."/>
            <person name="Reinders A."/>
            <person name="Rovekamp M."/>
            <person name="Sano R."/>
            <person name="Sawa S."/>
            <person name="Schmid M.W."/>
            <person name="Shirakawa M."/>
            <person name="Solano R."/>
            <person name="Spunde A."/>
            <person name="Suetsugu N."/>
            <person name="Sugano S."/>
            <person name="Sugiyama A."/>
            <person name="Sun R."/>
            <person name="Suzuki Y."/>
            <person name="Takenaka M."/>
            <person name="Takezawa D."/>
            <person name="Tomogane H."/>
            <person name="Tsuzuki M."/>
            <person name="Ueda T."/>
            <person name="Umeda M."/>
            <person name="Ward J.M."/>
            <person name="Watanabe Y."/>
            <person name="Yazaki K."/>
            <person name="Yokoyama R."/>
            <person name="Yoshitake Y."/>
            <person name="Yotsui I."/>
            <person name="Zachgo S."/>
            <person name="Schmutz J."/>
        </authorList>
    </citation>
    <scope>NUCLEOTIDE SEQUENCE [LARGE SCALE GENOMIC DNA]</scope>
    <source>
        <strain evidence="3">Tak-1</strain>
    </source>
</reference>
<dbReference type="Proteomes" id="UP000244005">
    <property type="component" value="Unassembled WGS sequence"/>
</dbReference>
<keyword evidence="3" id="KW-1185">Reference proteome</keyword>
<sequence>MAKQQQQQLLRRACTLDERHNVSRESDPSTLSGSNLIQSDPMSSFSIPGANKMLERAAIRGRSEASSCEENGRFFWRRMLRSTRMSAPAKG</sequence>
<dbReference type="Gramene" id="Mp8g01300.1">
    <property type="protein sequence ID" value="Mp8g01300.1.cds1"/>
    <property type="gene ID" value="Mp8g01300"/>
</dbReference>
<name>A0A2R6WR97_MARPO</name>
<proteinExistence type="predicted"/>
<evidence type="ECO:0000313" key="3">
    <source>
        <dbReference type="Proteomes" id="UP000244005"/>
    </source>
</evidence>
<organism evidence="2 3">
    <name type="scientific">Marchantia polymorpha</name>
    <name type="common">Common liverwort</name>
    <name type="synonym">Marchantia aquatica</name>
    <dbReference type="NCBI Taxonomy" id="3197"/>
    <lineage>
        <taxon>Eukaryota</taxon>
        <taxon>Viridiplantae</taxon>
        <taxon>Streptophyta</taxon>
        <taxon>Embryophyta</taxon>
        <taxon>Marchantiophyta</taxon>
        <taxon>Marchantiopsida</taxon>
        <taxon>Marchantiidae</taxon>
        <taxon>Marchantiales</taxon>
        <taxon>Marchantiaceae</taxon>
        <taxon>Marchantia</taxon>
    </lineage>
</organism>
<protein>
    <submittedName>
        <fullName evidence="2">Uncharacterized protein</fullName>
    </submittedName>
</protein>
<accession>A0A2R6WR97</accession>
<feature type="compositionally biased region" description="Basic and acidic residues" evidence="1">
    <location>
        <begin position="14"/>
        <end position="27"/>
    </location>
</feature>
<gene>
    <name evidence="2" type="ORF">MARPO_0064s0068</name>
</gene>
<dbReference type="EMBL" id="KZ772736">
    <property type="protein sequence ID" value="PTQ36387.1"/>
    <property type="molecule type" value="Genomic_DNA"/>
</dbReference>
<feature type="compositionally biased region" description="Polar residues" evidence="1">
    <location>
        <begin position="28"/>
        <end position="46"/>
    </location>
</feature>
<evidence type="ECO:0000256" key="1">
    <source>
        <dbReference type="SAM" id="MobiDB-lite"/>
    </source>
</evidence>
<evidence type="ECO:0000313" key="2">
    <source>
        <dbReference type="EMBL" id="PTQ36387.1"/>
    </source>
</evidence>
<feature type="compositionally biased region" description="Low complexity" evidence="1">
    <location>
        <begin position="1"/>
        <end position="12"/>
    </location>
</feature>
<feature type="region of interest" description="Disordered" evidence="1">
    <location>
        <begin position="1"/>
        <end position="48"/>
    </location>
</feature>
<dbReference type="AlphaFoldDB" id="A0A2R6WR97"/>